<dbReference type="Proteomes" id="UP000244722">
    <property type="component" value="Unassembled WGS sequence"/>
</dbReference>
<dbReference type="GO" id="GO:0034975">
    <property type="term" value="P:protein folding in endoplasmic reticulum"/>
    <property type="evidence" value="ECO:0007669"/>
    <property type="project" value="TreeGrafter"/>
</dbReference>
<sequence>MECIVVAGGGSWGQEALADGGCKRSAWRAWLDPTASWGQHSTWKAPATVAIYTNCDGTHIPRYHRDHQKQSIMNAEEKDLQINPVVPENVIHNTKTITDIRSLTSSIFGIAAGILGLESYSGFIFYLLGSSIVSVLMVFFLAGGKPQNYFRSASEIWTTEVFSGSSLSSFILTWTLFFGLLRA</sequence>
<dbReference type="STRING" id="42251.A0A2T6ZZ21"/>
<evidence type="ECO:0000256" key="2">
    <source>
        <dbReference type="ARBA" id="ARBA00009436"/>
    </source>
</evidence>
<keyword evidence="4 8" id="KW-0812">Transmembrane</keyword>
<reference evidence="9 10" key="1">
    <citation type="submission" date="2017-04" db="EMBL/GenBank/DDBJ databases">
        <title>Draft genome sequence of Tuber borchii Vittad., a whitish edible truffle.</title>
        <authorList>
            <consortium name="DOE Joint Genome Institute"/>
            <person name="Murat C."/>
            <person name="Kuo A."/>
            <person name="Barry K.W."/>
            <person name="Clum A."/>
            <person name="Dockter R.B."/>
            <person name="Fauchery L."/>
            <person name="Iotti M."/>
            <person name="Kohler A."/>
            <person name="Labutti K."/>
            <person name="Lindquist E.A."/>
            <person name="Lipzen A."/>
            <person name="Ohm R.A."/>
            <person name="Wang M."/>
            <person name="Grigoriev I.V."/>
            <person name="Zambonelli A."/>
            <person name="Martin F.M."/>
        </authorList>
    </citation>
    <scope>NUCLEOTIDE SEQUENCE [LARGE SCALE GENOMIC DNA]</scope>
    <source>
        <strain evidence="9 10">Tbo3840</strain>
    </source>
</reference>
<dbReference type="Pfam" id="PF07019">
    <property type="entry name" value="EMC6"/>
    <property type="match status" value="1"/>
</dbReference>
<dbReference type="PANTHER" id="PTHR20994">
    <property type="entry name" value="ER MEMBRANE PROTEIN COMPLEX SUBUNIT 6"/>
    <property type="match status" value="1"/>
</dbReference>
<dbReference type="GO" id="GO:0000045">
    <property type="term" value="P:autophagosome assembly"/>
    <property type="evidence" value="ECO:0007669"/>
    <property type="project" value="TreeGrafter"/>
</dbReference>
<dbReference type="OrthoDB" id="16510at2759"/>
<evidence type="ECO:0000256" key="4">
    <source>
        <dbReference type="ARBA" id="ARBA00022692"/>
    </source>
</evidence>
<dbReference type="EMBL" id="NESQ01000059">
    <property type="protein sequence ID" value="PUU80685.1"/>
    <property type="molecule type" value="Genomic_DNA"/>
</dbReference>
<organism evidence="9 10">
    <name type="scientific">Tuber borchii</name>
    <name type="common">White truffle</name>
    <dbReference type="NCBI Taxonomy" id="42251"/>
    <lineage>
        <taxon>Eukaryota</taxon>
        <taxon>Fungi</taxon>
        <taxon>Dikarya</taxon>
        <taxon>Ascomycota</taxon>
        <taxon>Pezizomycotina</taxon>
        <taxon>Pezizomycetes</taxon>
        <taxon>Pezizales</taxon>
        <taxon>Tuberaceae</taxon>
        <taxon>Tuber</taxon>
    </lineage>
</organism>
<dbReference type="InterPro" id="IPR029008">
    <property type="entry name" value="EMC6-like"/>
</dbReference>
<evidence type="ECO:0000256" key="3">
    <source>
        <dbReference type="ARBA" id="ARBA00020827"/>
    </source>
</evidence>
<keyword evidence="5" id="KW-0256">Endoplasmic reticulum</keyword>
<comment type="subcellular location">
    <subcellularLocation>
        <location evidence="1">Endoplasmic reticulum membrane</location>
        <topology evidence="1">Multi-pass membrane protein</topology>
    </subcellularLocation>
</comment>
<feature type="transmembrane region" description="Helical" evidence="8">
    <location>
        <begin position="123"/>
        <end position="142"/>
    </location>
</feature>
<protein>
    <recommendedName>
        <fullName evidence="3">ER membrane protein complex subunit 6</fullName>
    </recommendedName>
</protein>
<keyword evidence="10" id="KW-1185">Reference proteome</keyword>
<dbReference type="PANTHER" id="PTHR20994:SF0">
    <property type="entry name" value="ER MEMBRANE PROTEIN COMPLEX SUBUNIT 6"/>
    <property type="match status" value="1"/>
</dbReference>
<keyword evidence="7 8" id="KW-0472">Membrane</keyword>
<evidence type="ECO:0000256" key="7">
    <source>
        <dbReference type="ARBA" id="ARBA00023136"/>
    </source>
</evidence>
<name>A0A2T6ZZ21_TUBBO</name>
<evidence type="ECO:0000313" key="10">
    <source>
        <dbReference type="Proteomes" id="UP000244722"/>
    </source>
</evidence>
<gene>
    <name evidence="9" type="ORF">B9Z19DRAFT_1078745</name>
</gene>
<dbReference type="GO" id="GO:0072546">
    <property type="term" value="C:EMC complex"/>
    <property type="evidence" value="ECO:0007669"/>
    <property type="project" value="InterPro"/>
</dbReference>
<comment type="caution">
    <text evidence="9">The sequence shown here is derived from an EMBL/GenBank/DDBJ whole genome shotgun (WGS) entry which is preliminary data.</text>
</comment>
<proteinExistence type="inferred from homology"/>
<evidence type="ECO:0000256" key="5">
    <source>
        <dbReference type="ARBA" id="ARBA00022824"/>
    </source>
</evidence>
<dbReference type="AlphaFoldDB" id="A0A2T6ZZ21"/>
<evidence type="ECO:0000256" key="6">
    <source>
        <dbReference type="ARBA" id="ARBA00022989"/>
    </source>
</evidence>
<keyword evidence="6 8" id="KW-1133">Transmembrane helix</keyword>
<feature type="transmembrane region" description="Helical" evidence="8">
    <location>
        <begin position="162"/>
        <end position="181"/>
    </location>
</feature>
<evidence type="ECO:0000256" key="8">
    <source>
        <dbReference type="SAM" id="Phobius"/>
    </source>
</evidence>
<comment type="similarity">
    <text evidence="2">Belongs to the EMC6 family.</text>
</comment>
<evidence type="ECO:0000256" key="1">
    <source>
        <dbReference type="ARBA" id="ARBA00004477"/>
    </source>
</evidence>
<dbReference type="InterPro" id="IPR008504">
    <property type="entry name" value="Emc6"/>
</dbReference>
<evidence type="ECO:0000313" key="9">
    <source>
        <dbReference type="EMBL" id="PUU80685.1"/>
    </source>
</evidence>
<accession>A0A2T6ZZ21</accession>